<gene>
    <name evidence="2" type="ORF">UFOPK3001_02205</name>
</gene>
<proteinExistence type="predicted"/>
<feature type="compositionally biased region" description="Basic residues" evidence="1">
    <location>
        <begin position="19"/>
        <end position="31"/>
    </location>
</feature>
<feature type="compositionally biased region" description="Polar residues" evidence="1">
    <location>
        <begin position="43"/>
        <end position="52"/>
    </location>
</feature>
<name>A0A6J6ZIJ8_9ZZZZ</name>
<evidence type="ECO:0000313" key="2">
    <source>
        <dbReference type="EMBL" id="CAB4821429.1"/>
    </source>
</evidence>
<feature type="compositionally biased region" description="Basic residues" evidence="1">
    <location>
        <begin position="217"/>
        <end position="229"/>
    </location>
</feature>
<accession>A0A6J6ZIJ8</accession>
<dbReference type="EMBL" id="CAFAAJ010000193">
    <property type="protein sequence ID" value="CAB4821429.1"/>
    <property type="molecule type" value="Genomic_DNA"/>
</dbReference>
<sequence length="264" mass="29437">MDGDHQLRRPCARGEQPHHRGSPRKPRRRHTSLVAGRGDHPQGAQSPEQRTAGSRGLDHHHNHPAGSGRPAVATDLRGVRPPHRRRCPRKPRVHAVHRRDRAARDRDANCTGRAHGVDRSARRQPCTRLQQLALHHPGIPADDGAPARRRERSAVEPLRRQGIGRSPPWRHHRQVPACGRAQSADDLGINQHESVHRRPQSAPAAGTQRLAGNPPAHRTRRAGPRRGRRPGPSLQRRPQPRVQRTRGHGAWRGPDDLGRANSGH</sequence>
<feature type="compositionally biased region" description="Basic and acidic residues" evidence="1">
    <location>
        <begin position="145"/>
        <end position="159"/>
    </location>
</feature>
<protein>
    <submittedName>
        <fullName evidence="2">Unannotated protein</fullName>
    </submittedName>
</protein>
<reference evidence="2" key="1">
    <citation type="submission" date="2020-05" db="EMBL/GenBank/DDBJ databases">
        <authorList>
            <person name="Chiriac C."/>
            <person name="Salcher M."/>
            <person name="Ghai R."/>
            <person name="Kavagutti S V."/>
        </authorList>
    </citation>
    <scope>NUCLEOTIDE SEQUENCE</scope>
</reference>
<evidence type="ECO:0000256" key="1">
    <source>
        <dbReference type="SAM" id="MobiDB-lite"/>
    </source>
</evidence>
<feature type="compositionally biased region" description="Basic residues" evidence="1">
    <location>
        <begin position="80"/>
        <end position="101"/>
    </location>
</feature>
<organism evidence="2">
    <name type="scientific">freshwater metagenome</name>
    <dbReference type="NCBI Taxonomy" id="449393"/>
    <lineage>
        <taxon>unclassified sequences</taxon>
        <taxon>metagenomes</taxon>
        <taxon>ecological metagenomes</taxon>
    </lineage>
</organism>
<feature type="region of interest" description="Disordered" evidence="1">
    <location>
        <begin position="1"/>
        <end position="264"/>
    </location>
</feature>
<dbReference type="AlphaFoldDB" id="A0A6J6ZIJ8"/>
<feature type="compositionally biased region" description="Low complexity" evidence="1">
    <location>
        <begin position="230"/>
        <end position="242"/>
    </location>
</feature>